<evidence type="ECO:0000313" key="2">
    <source>
        <dbReference type="EMBL" id="VYT87455.1"/>
    </source>
</evidence>
<dbReference type="EMBL" id="CACRTZ010000004">
    <property type="protein sequence ID" value="VYT87455.1"/>
    <property type="molecule type" value="Genomic_DNA"/>
</dbReference>
<evidence type="ECO:0000256" key="1">
    <source>
        <dbReference type="SAM" id="Phobius"/>
    </source>
</evidence>
<reference evidence="2" key="1">
    <citation type="submission" date="2019-11" db="EMBL/GenBank/DDBJ databases">
        <authorList>
            <person name="Feng L."/>
        </authorList>
    </citation>
    <scope>NUCLEOTIDE SEQUENCE</scope>
    <source>
        <strain evidence="2">EMassiliensisLFYP7</strain>
    </source>
</reference>
<accession>A0A6N3A581</accession>
<gene>
    <name evidence="2" type="primary">yaiY</name>
    <name evidence="2" type="ORF">EMLFYP7_00833</name>
</gene>
<proteinExistence type="predicted"/>
<dbReference type="GO" id="GO:0016020">
    <property type="term" value="C:membrane"/>
    <property type="evidence" value="ECO:0007669"/>
    <property type="project" value="InterPro"/>
</dbReference>
<keyword evidence="1" id="KW-0812">Transmembrane</keyword>
<dbReference type="InterPro" id="IPR020513">
    <property type="entry name" value="Uncharacterised_IM_YaiY"/>
</dbReference>
<sequence>MTGLDPGKLNVVAEVFMAGFTLSKPFSGKKTRDASTPGNIAYAVFVLLCFWAGAQLLNLLVHTPGVYEQVMQIQDANRPHVEMGLGVGTIFGLVPFLVGSAILGFIALVLRWRRHH</sequence>
<dbReference type="AlphaFoldDB" id="A0A6N3A581"/>
<dbReference type="Pfam" id="PF10954">
    <property type="entry name" value="DUF2755"/>
    <property type="match status" value="1"/>
</dbReference>
<protein>
    <submittedName>
        <fullName evidence="2">Inner membrane protein YaiY</fullName>
    </submittedName>
</protein>
<feature type="transmembrane region" description="Helical" evidence="1">
    <location>
        <begin position="40"/>
        <end position="61"/>
    </location>
</feature>
<keyword evidence="1" id="KW-0472">Membrane</keyword>
<name>A0A6N3A581_9ENTR</name>
<feature type="transmembrane region" description="Helical" evidence="1">
    <location>
        <begin position="85"/>
        <end position="110"/>
    </location>
</feature>
<keyword evidence="1" id="KW-1133">Transmembrane helix</keyword>
<organism evidence="2">
    <name type="scientific">Phytobacter massiliensis</name>
    <dbReference type="NCBI Taxonomy" id="1485952"/>
    <lineage>
        <taxon>Bacteria</taxon>
        <taxon>Pseudomonadati</taxon>
        <taxon>Pseudomonadota</taxon>
        <taxon>Gammaproteobacteria</taxon>
        <taxon>Enterobacterales</taxon>
        <taxon>Enterobacteriaceae</taxon>
        <taxon>Phytobacter</taxon>
    </lineage>
</organism>